<name>A0AAE3ELB5_9SPIR</name>
<evidence type="ECO:0000313" key="5">
    <source>
        <dbReference type="Proteomes" id="UP001198163"/>
    </source>
</evidence>
<dbReference type="InterPro" id="IPR011004">
    <property type="entry name" value="Trimer_LpxA-like_sf"/>
</dbReference>
<dbReference type="InterPro" id="IPR053376">
    <property type="entry name" value="Serine_acetyltransferase"/>
</dbReference>
<dbReference type="NCBIfam" id="NF041874">
    <property type="entry name" value="EPS_EpsC"/>
    <property type="match status" value="1"/>
</dbReference>
<accession>A0AAE3ELB5</accession>
<dbReference type="InterPro" id="IPR042122">
    <property type="entry name" value="Ser_AcTrfase_N_sf"/>
</dbReference>
<dbReference type="Proteomes" id="UP001198163">
    <property type="component" value="Unassembled WGS sequence"/>
</dbReference>
<dbReference type="EMBL" id="JAINWA010000003">
    <property type="protein sequence ID" value="MCD1655628.1"/>
    <property type="molecule type" value="Genomic_DNA"/>
</dbReference>
<dbReference type="Gene3D" id="2.160.10.10">
    <property type="entry name" value="Hexapeptide repeat proteins"/>
    <property type="match status" value="1"/>
</dbReference>
<dbReference type="RefSeq" id="WP_230757144.1">
    <property type="nucleotide sequence ID" value="NZ_JAINWA010000003.1"/>
</dbReference>
<evidence type="ECO:0000313" key="4">
    <source>
        <dbReference type="EMBL" id="MCD1655628.1"/>
    </source>
</evidence>
<keyword evidence="3" id="KW-0012">Acyltransferase</keyword>
<gene>
    <name evidence="4" type="ORF">K7J14_13090</name>
</gene>
<keyword evidence="2" id="KW-0808">Transferase</keyword>
<proteinExistence type="predicted"/>
<dbReference type="SUPFAM" id="SSF51161">
    <property type="entry name" value="Trimeric LpxA-like enzymes"/>
    <property type="match status" value="1"/>
</dbReference>
<dbReference type="GO" id="GO:0008652">
    <property type="term" value="P:amino acid biosynthetic process"/>
    <property type="evidence" value="ECO:0007669"/>
    <property type="project" value="UniProtKB-KW"/>
</dbReference>
<keyword evidence="1" id="KW-0028">Amino-acid biosynthesis</keyword>
<dbReference type="InterPro" id="IPR045304">
    <property type="entry name" value="LbH_SAT"/>
</dbReference>
<sequence length="285" mass="31428">MTNLDERIERILTSYEEFGGINLTDNQHFPNRQTVVEVICDLENIIFPGFRENTSIDRESLRFVTGERLHRVALKLTGEVLKAIKYICEISQREGKGCYKYAEQIVLALIDEIPEFRRLSVTDAQAALDGDPAARSVEEVILSYPGLEALLVHRIAHFLHSKGVPIIPRMMSEYVHGKTGIDIHPGAKIGEECFIDHGTGVVIGETCVIGKHVKVYQGVTLGALSVKKAMADKKRHPTIEDNVTIYAGATILGGETVIGEGSVIGGNTWITETVSPKSRIYNCPS</sequence>
<comment type="caution">
    <text evidence="4">The sequence shown here is derived from an EMBL/GenBank/DDBJ whole genome shotgun (WGS) entry which is preliminary data.</text>
</comment>
<dbReference type="CDD" id="cd03354">
    <property type="entry name" value="LbH_SAT"/>
    <property type="match status" value="1"/>
</dbReference>
<protein>
    <submittedName>
        <fullName evidence="4">Serine acetyltransferase</fullName>
    </submittedName>
</protein>
<dbReference type="GO" id="GO:0016746">
    <property type="term" value="F:acyltransferase activity"/>
    <property type="evidence" value="ECO:0007669"/>
    <property type="project" value="UniProtKB-KW"/>
</dbReference>
<organism evidence="4 5">
    <name type="scientific">Teretinema zuelzerae</name>
    <dbReference type="NCBI Taxonomy" id="156"/>
    <lineage>
        <taxon>Bacteria</taxon>
        <taxon>Pseudomonadati</taxon>
        <taxon>Spirochaetota</taxon>
        <taxon>Spirochaetia</taxon>
        <taxon>Spirochaetales</taxon>
        <taxon>Treponemataceae</taxon>
        <taxon>Teretinema</taxon>
    </lineage>
</organism>
<reference evidence="4" key="1">
    <citation type="submission" date="2021-08" db="EMBL/GenBank/DDBJ databases">
        <title>Comparative analyses of Brucepasteria parasyntrophica and Teretinema zuelzerae.</title>
        <authorList>
            <person name="Song Y."/>
            <person name="Brune A."/>
        </authorList>
    </citation>
    <scope>NUCLEOTIDE SEQUENCE</scope>
    <source>
        <strain evidence="4">DSM 1903</strain>
    </source>
</reference>
<evidence type="ECO:0000256" key="1">
    <source>
        <dbReference type="ARBA" id="ARBA00022605"/>
    </source>
</evidence>
<evidence type="ECO:0000256" key="3">
    <source>
        <dbReference type="ARBA" id="ARBA00023315"/>
    </source>
</evidence>
<keyword evidence="5" id="KW-1185">Reference proteome</keyword>
<dbReference type="Gene3D" id="1.10.3130.10">
    <property type="entry name" value="serine acetyltransferase, domain 1"/>
    <property type="match status" value="1"/>
</dbReference>
<dbReference type="PANTHER" id="PTHR42811">
    <property type="entry name" value="SERINE ACETYLTRANSFERASE"/>
    <property type="match status" value="1"/>
</dbReference>
<evidence type="ECO:0000256" key="2">
    <source>
        <dbReference type="ARBA" id="ARBA00022679"/>
    </source>
</evidence>
<dbReference type="AlphaFoldDB" id="A0AAE3ELB5"/>